<dbReference type="PANTHER" id="PTHR35562">
    <property type="entry name" value="DNA ENDONUCLEASE SMRA-RELATED"/>
    <property type="match status" value="1"/>
</dbReference>
<keyword evidence="2" id="KW-0378">Hydrolase</keyword>
<evidence type="ECO:0000259" key="1">
    <source>
        <dbReference type="PROSITE" id="PS50828"/>
    </source>
</evidence>
<comment type="caution">
    <text evidence="2">The sequence shown here is derived from an EMBL/GenBank/DDBJ whole genome shotgun (WGS) entry which is preliminary data.</text>
</comment>
<reference evidence="2" key="1">
    <citation type="journal article" date="2023" name="Int. J. Syst. Evol. Microbiol.">
        <title>&lt;i&gt;Shewanella septentrionalis&lt;/i&gt; sp. nov. and &lt;i&gt;Shewanella holmiensis&lt;/i&gt; sp. nov., isolated from Baltic Sea water and sediments.</title>
        <authorList>
            <person name="Martin-Rodriguez A.J."/>
            <person name="Thorell K."/>
            <person name="Joffre E."/>
            <person name="Jensie-Markopoulos S."/>
            <person name="Moore E.R.B."/>
            <person name="Sjoling A."/>
        </authorList>
    </citation>
    <scope>NUCLEOTIDE SEQUENCE</scope>
    <source>
        <strain evidence="2">SP1S2-7</strain>
    </source>
</reference>
<dbReference type="PROSITE" id="PS50828">
    <property type="entry name" value="SMR"/>
    <property type="match status" value="1"/>
</dbReference>
<evidence type="ECO:0000313" key="2">
    <source>
        <dbReference type="EMBL" id="MCT7943029.1"/>
    </source>
</evidence>
<dbReference type="AlphaFoldDB" id="A0A9X2WP52"/>
<organism evidence="2 3">
    <name type="scientific">Shewanella holmiensis</name>
    <dbReference type="NCBI Taxonomy" id="2952222"/>
    <lineage>
        <taxon>Bacteria</taxon>
        <taxon>Pseudomonadati</taxon>
        <taxon>Pseudomonadota</taxon>
        <taxon>Gammaproteobacteria</taxon>
        <taxon>Alteromonadales</taxon>
        <taxon>Shewanellaceae</taxon>
        <taxon>Shewanella</taxon>
    </lineage>
</organism>
<keyword evidence="3" id="KW-1185">Reference proteome</keyword>
<keyword evidence="2" id="KW-0255">Endonuclease</keyword>
<dbReference type="SUPFAM" id="SSF160443">
    <property type="entry name" value="SMR domain-like"/>
    <property type="match status" value="1"/>
</dbReference>
<dbReference type="RefSeq" id="WP_261299377.1">
    <property type="nucleotide sequence ID" value="NZ_JAMTCD010000021.1"/>
</dbReference>
<sequence>MERLDDNSLFFQEMADVKPLKASQKTQSDVFTVQLSPTLGQLAKQAALNEHELLAMLPIVPFEFPTVSPDVVVSEKHDGMQDEVYKRLRQGKYDIKTILDVHEYSLPQARSSLVNCIFSAIARGERNILVIHGKGYHSKPYPGLMKSAVCHWLSVIDKVAAYHSATREQGGTGALFVLLKKSSQHRIENSELNRKGGGFR</sequence>
<name>A0A9X2WP52_9GAMM</name>
<accession>A0A9X2WP52</accession>
<protein>
    <submittedName>
        <fullName evidence="2">DNA endonuclease SmrA</fullName>
    </submittedName>
</protein>
<dbReference type="GO" id="GO:0004520">
    <property type="term" value="F:DNA endonuclease activity"/>
    <property type="evidence" value="ECO:0007669"/>
    <property type="project" value="TreeGrafter"/>
</dbReference>
<dbReference type="InterPro" id="IPR002625">
    <property type="entry name" value="Smr_dom"/>
</dbReference>
<keyword evidence="2" id="KW-0540">Nuclease</keyword>
<feature type="domain" description="Smr" evidence="1">
    <location>
        <begin position="99"/>
        <end position="180"/>
    </location>
</feature>
<proteinExistence type="predicted"/>
<dbReference type="NCBIfam" id="NF033154">
    <property type="entry name" value="endonuc_SmrA"/>
    <property type="match status" value="1"/>
</dbReference>
<dbReference type="InterPro" id="IPR036063">
    <property type="entry name" value="Smr_dom_sf"/>
</dbReference>
<dbReference type="Pfam" id="PF01713">
    <property type="entry name" value="Smr"/>
    <property type="match status" value="1"/>
</dbReference>
<evidence type="ECO:0000313" key="3">
    <source>
        <dbReference type="Proteomes" id="UP001155546"/>
    </source>
</evidence>
<dbReference type="EMBL" id="JAMTCD010000021">
    <property type="protein sequence ID" value="MCT7943029.1"/>
    <property type="molecule type" value="Genomic_DNA"/>
</dbReference>
<gene>
    <name evidence="2" type="primary">smrA</name>
    <name evidence="2" type="ORF">NE535_14720</name>
</gene>
<dbReference type="SMART" id="SM00463">
    <property type="entry name" value="SMR"/>
    <property type="match status" value="1"/>
</dbReference>
<dbReference type="InterPro" id="IPR047688">
    <property type="entry name" value="Endonuc_SmrA"/>
</dbReference>
<dbReference type="PANTHER" id="PTHR35562:SF2">
    <property type="entry name" value="DNA ENDONUCLEASE SMRA-RELATED"/>
    <property type="match status" value="1"/>
</dbReference>
<dbReference type="Gene3D" id="3.30.1370.110">
    <property type="match status" value="1"/>
</dbReference>
<dbReference type="Proteomes" id="UP001155546">
    <property type="component" value="Unassembled WGS sequence"/>
</dbReference>